<dbReference type="EnsemblMetazoa" id="GAUT047922-RA">
    <property type="protein sequence ID" value="GAUT047922-PA"/>
    <property type="gene ID" value="GAUT047922"/>
</dbReference>
<feature type="transmembrane region" description="Helical" evidence="1">
    <location>
        <begin position="21"/>
        <end position="42"/>
    </location>
</feature>
<accession>A0A1A9VUC2</accession>
<organism evidence="2 3">
    <name type="scientific">Glossina austeni</name>
    <name type="common">Savannah tsetse fly</name>
    <dbReference type="NCBI Taxonomy" id="7395"/>
    <lineage>
        <taxon>Eukaryota</taxon>
        <taxon>Metazoa</taxon>
        <taxon>Ecdysozoa</taxon>
        <taxon>Arthropoda</taxon>
        <taxon>Hexapoda</taxon>
        <taxon>Insecta</taxon>
        <taxon>Pterygota</taxon>
        <taxon>Neoptera</taxon>
        <taxon>Endopterygota</taxon>
        <taxon>Diptera</taxon>
        <taxon>Brachycera</taxon>
        <taxon>Muscomorpha</taxon>
        <taxon>Hippoboscoidea</taxon>
        <taxon>Glossinidae</taxon>
        <taxon>Glossina</taxon>
    </lineage>
</organism>
<evidence type="ECO:0000313" key="3">
    <source>
        <dbReference type="Proteomes" id="UP000078200"/>
    </source>
</evidence>
<dbReference type="Proteomes" id="UP000078200">
    <property type="component" value="Unassembled WGS sequence"/>
</dbReference>
<reference evidence="2" key="1">
    <citation type="submission" date="2020-05" db="UniProtKB">
        <authorList>
            <consortium name="EnsemblMetazoa"/>
        </authorList>
    </citation>
    <scope>IDENTIFICATION</scope>
    <source>
        <strain evidence="2">TTRI</strain>
    </source>
</reference>
<sequence length="125" mass="14233">MKQNSQLLRRISSRIRCNSSRLLIGRLAVVTSCIFTLVNLLFRAPTDLTKFLLTESPAVNYFSSLTSRDSGNLSHPVLDRKNVVTGKHFYATLFGYSFRDKHSANSSPNIEKQCQYHQIIKLVNK</sequence>
<proteinExistence type="predicted"/>
<name>A0A1A9VUC2_GLOAU</name>
<keyword evidence="3" id="KW-1185">Reference proteome</keyword>
<protein>
    <submittedName>
        <fullName evidence="2">Uncharacterized protein</fullName>
    </submittedName>
</protein>
<dbReference type="AlphaFoldDB" id="A0A1A9VUC2"/>
<keyword evidence="1" id="KW-1133">Transmembrane helix</keyword>
<evidence type="ECO:0000313" key="2">
    <source>
        <dbReference type="EnsemblMetazoa" id="GAUT047922-PA"/>
    </source>
</evidence>
<keyword evidence="1" id="KW-0812">Transmembrane</keyword>
<evidence type="ECO:0000256" key="1">
    <source>
        <dbReference type="SAM" id="Phobius"/>
    </source>
</evidence>
<keyword evidence="1" id="KW-0472">Membrane</keyword>
<dbReference type="VEuPathDB" id="VectorBase:GAUT047922"/>